<dbReference type="SUPFAM" id="SSF49503">
    <property type="entry name" value="Cupredoxins"/>
    <property type="match status" value="1"/>
</dbReference>
<keyword evidence="1" id="KW-0812">Transmembrane</keyword>
<keyword evidence="1" id="KW-0472">Membrane</keyword>
<dbReference type="EMBL" id="OOHR01000012">
    <property type="protein sequence ID" value="SPM45437.1"/>
    <property type="molecule type" value="Genomic_DNA"/>
</dbReference>
<organism evidence="3 6">
    <name type="scientific">Orientia tsutsugamushi</name>
    <name type="common">Rickettsia tsutsugamushi</name>
    <dbReference type="NCBI Taxonomy" id="784"/>
    <lineage>
        <taxon>Bacteria</taxon>
        <taxon>Pseudomonadati</taxon>
        <taxon>Pseudomonadota</taxon>
        <taxon>Alphaproteobacteria</taxon>
        <taxon>Rickettsiales</taxon>
        <taxon>Rickettsiaceae</taxon>
        <taxon>Rickettsieae</taxon>
        <taxon>Orientia</taxon>
    </lineage>
</organism>
<evidence type="ECO:0000259" key="2">
    <source>
        <dbReference type="Pfam" id="PF13473"/>
    </source>
</evidence>
<protein>
    <recommendedName>
        <fullName evidence="2">EfeO-type cupredoxin-like domain-containing protein</fullName>
    </recommendedName>
</protein>
<dbReference type="RefSeq" id="WP_012462222.1">
    <property type="nucleotide sequence ID" value="NZ_CP142420.1"/>
</dbReference>
<accession>A0A2R8F1Y0</accession>
<evidence type="ECO:0000313" key="3">
    <source>
        <dbReference type="EMBL" id="SPM45437.1"/>
    </source>
</evidence>
<proteinExistence type="predicted"/>
<evidence type="ECO:0000313" key="4">
    <source>
        <dbReference type="EMBL" id="SPR04178.1"/>
    </source>
</evidence>
<keyword evidence="1" id="KW-1133">Transmembrane helix</keyword>
<dbReference type="AlphaFoldDB" id="A0A2R8F1Y0"/>
<dbReference type="InterPro" id="IPR028096">
    <property type="entry name" value="EfeO_Cupredoxin"/>
</dbReference>
<reference evidence="6 7" key="1">
    <citation type="submission" date="2018-03" db="EMBL/GenBank/DDBJ databases">
        <authorList>
            <person name="Batty M. E."/>
            <person name="Batty M E."/>
        </authorList>
    </citation>
    <scope>NUCLEOTIDE SEQUENCE [LARGE SCALE GENOMIC DNA]</scope>
</reference>
<evidence type="ECO:0000313" key="5">
    <source>
        <dbReference type="EMBL" id="SPR05320.1"/>
    </source>
</evidence>
<feature type="domain" description="EfeO-type cupredoxin-like" evidence="2">
    <location>
        <begin position="17"/>
        <end position="120"/>
    </location>
</feature>
<sequence length="121" mass="13865">MNNAGIKDWFAKLSIGIYLLLVLLTLASWRSDSDSELCKLVIKDHKFEPSEIHVHANKRIELIIENLDDSVEEFESRDLKREKIIPAHSTVKIILPPLKQGSYKFFGEFNEETAQGVIIVE</sequence>
<reference evidence="3" key="2">
    <citation type="submission" date="2018-03" db="EMBL/GenBank/DDBJ databases">
        <authorList>
            <person name="Keele B.F."/>
        </authorList>
    </citation>
    <scope>NUCLEOTIDE SEQUENCE [LARGE SCALE GENOMIC DNA]</scope>
    <source>
        <strain evidence="3">FPW1038</strain>
        <strain evidence="5">Kato</strain>
        <strain evidence="4">UT176</strain>
    </source>
</reference>
<evidence type="ECO:0000256" key="1">
    <source>
        <dbReference type="SAM" id="Phobius"/>
    </source>
</evidence>
<dbReference type="Pfam" id="PF13473">
    <property type="entry name" value="Cupredoxin_1"/>
    <property type="match status" value="1"/>
</dbReference>
<dbReference type="EMBL" id="LS398547">
    <property type="protein sequence ID" value="SPR04178.1"/>
    <property type="molecule type" value="Genomic_DNA"/>
</dbReference>
<name>A0A2R8F1Y0_ORITS</name>
<evidence type="ECO:0000313" key="6">
    <source>
        <dbReference type="Proteomes" id="UP000244889"/>
    </source>
</evidence>
<dbReference type="Gene3D" id="2.60.40.420">
    <property type="entry name" value="Cupredoxins - blue copper proteins"/>
    <property type="match status" value="1"/>
</dbReference>
<dbReference type="EMBL" id="LS398550">
    <property type="protein sequence ID" value="SPR05320.1"/>
    <property type="molecule type" value="Genomic_DNA"/>
</dbReference>
<feature type="transmembrane region" description="Helical" evidence="1">
    <location>
        <begin position="9"/>
        <end position="29"/>
    </location>
</feature>
<evidence type="ECO:0000313" key="7">
    <source>
        <dbReference type="Proteomes" id="UP000244960"/>
    </source>
</evidence>
<dbReference type="Proteomes" id="UP000244992">
    <property type="component" value="Chromosome I"/>
</dbReference>
<gene>
    <name evidence="3" type="ORF">FPW1038_00291</name>
    <name evidence="5" type="ORF">KATO_00682</name>
    <name evidence="4" type="ORF">UT176_00451</name>
</gene>
<dbReference type="Proteomes" id="UP000244960">
    <property type="component" value="Chromosome I"/>
</dbReference>
<dbReference type="Proteomes" id="UP000244889">
    <property type="component" value="Unassembled WGS sequence"/>
</dbReference>
<dbReference type="InterPro" id="IPR008972">
    <property type="entry name" value="Cupredoxin"/>
</dbReference>